<gene>
    <name evidence="4" type="ORF">ARMGADRAFT_1009200</name>
</gene>
<feature type="region of interest" description="Disordered" evidence="3">
    <location>
        <begin position="274"/>
        <end position="298"/>
    </location>
</feature>
<evidence type="ECO:0000256" key="3">
    <source>
        <dbReference type="SAM" id="MobiDB-lite"/>
    </source>
</evidence>
<dbReference type="InterPro" id="IPR037231">
    <property type="entry name" value="NAP-like_sf"/>
</dbReference>
<evidence type="ECO:0000256" key="2">
    <source>
        <dbReference type="RuleBase" id="RU003876"/>
    </source>
</evidence>
<accession>A0A2H3DUD7</accession>
<dbReference type="PANTHER" id="PTHR11875">
    <property type="entry name" value="TESTIS-SPECIFIC Y-ENCODED PROTEIN"/>
    <property type="match status" value="1"/>
</dbReference>
<evidence type="ECO:0000313" key="5">
    <source>
        <dbReference type="Proteomes" id="UP000217790"/>
    </source>
</evidence>
<proteinExistence type="inferred from homology"/>
<dbReference type="STRING" id="47427.A0A2H3DUD7"/>
<evidence type="ECO:0000313" key="4">
    <source>
        <dbReference type="EMBL" id="PBK98839.1"/>
    </source>
</evidence>
<dbReference type="AlphaFoldDB" id="A0A2H3DUD7"/>
<organism evidence="4 5">
    <name type="scientific">Armillaria gallica</name>
    <name type="common">Bulbous honey fungus</name>
    <name type="synonym">Armillaria bulbosa</name>
    <dbReference type="NCBI Taxonomy" id="47427"/>
    <lineage>
        <taxon>Eukaryota</taxon>
        <taxon>Fungi</taxon>
        <taxon>Dikarya</taxon>
        <taxon>Basidiomycota</taxon>
        <taxon>Agaricomycotina</taxon>
        <taxon>Agaricomycetes</taxon>
        <taxon>Agaricomycetidae</taxon>
        <taxon>Agaricales</taxon>
        <taxon>Marasmiineae</taxon>
        <taxon>Physalacriaceae</taxon>
        <taxon>Armillaria</taxon>
    </lineage>
</organism>
<dbReference type="Gene3D" id="3.30.1120.90">
    <property type="entry name" value="Nucleosome assembly protein"/>
    <property type="match status" value="1"/>
</dbReference>
<dbReference type="GO" id="GO:0006334">
    <property type="term" value="P:nucleosome assembly"/>
    <property type="evidence" value="ECO:0007669"/>
    <property type="project" value="InterPro"/>
</dbReference>
<dbReference type="EMBL" id="KZ293648">
    <property type="protein sequence ID" value="PBK98839.1"/>
    <property type="molecule type" value="Genomic_DNA"/>
</dbReference>
<feature type="compositionally biased region" description="Acidic residues" evidence="3">
    <location>
        <begin position="274"/>
        <end position="289"/>
    </location>
</feature>
<dbReference type="InterPro" id="IPR002164">
    <property type="entry name" value="NAP_family"/>
</dbReference>
<dbReference type="OrthoDB" id="27325at2759"/>
<sequence length="298" mass="33531">MSEFEYDKLSVDEKRLVQGIRGVEDGIRTLQKEYELAVFDLERKWSAKFKEAYERRFAYISGTATPTAEQITAGEMKSRRLNSDYKVLPTLKGEAKPASLDNFWLNVLSNSHIESYIVETDVPALKHLINIVLSYPSKAKAPTPAFAIEFHFSPNAFFKNAKLKLTFYYKDEINAAGQLLYSHIAADKVNWKPKKNLVQKAAKNGQGSDDDEGDESFFSIFEPPSSITTPSAGGTANKNDDFEKDMALTHAFDFGLELKRLVLPNAVDYLLGEAEGEYDDDDDDDDNWDEYSIGGESD</sequence>
<protein>
    <submittedName>
        <fullName evidence="4">Nucleosome assembly protein</fullName>
    </submittedName>
</protein>
<evidence type="ECO:0000256" key="1">
    <source>
        <dbReference type="ARBA" id="ARBA00009947"/>
    </source>
</evidence>
<dbReference type="GO" id="GO:0005634">
    <property type="term" value="C:nucleus"/>
    <property type="evidence" value="ECO:0007669"/>
    <property type="project" value="InterPro"/>
</dbReference>
<keyword evidence="5" id="KW-1185">Reference proteome</keyword>
<dbReference type="OMA" id="FELERKW"/>
<dbReference type="InParanoid" id="A0A2H3DUD7"/>
<comment type="similarity">
    <text evidence="1 2">Belongs to the nucleosome assembly protein (NAP) family.</text>
</comment>
<dbReference type="SUPFAM" id="SSF143113">
    <property type="entry name" value="NAP-like"/>
    <property type="match status" value="1"/>
</dbReference>
<dbReference type="Pfam" id="PF00956">
    <property type="entry name" value="NAP"/>
    <property type="match status" value="1"/>
</dbReference>
<dbReference type="Proteomes" id="UP000217790">
    <property type="component" value="Unassembled WGS sequence"/>
</dbReference>
<name>A0A2H3DUD7_ARMGA</name>
<reference evidence="5" key="1">
    <citation type="journal article" date="2017" name="Nat. Ecol. Evol.">
        <title>Genome expansion and lineage-specific genetic innovations in the forest pathogenic fungi Armillaria.</title>
        <authorList>
            <person name="Sipos G."/>
            <person name="Prasanna A.N."/>
            <person name="Walter M.C."/>
            <person name="O'Connor E."/>
            <person name="Balint B."/>
            <person name="Krizsan K."/>
            <person name="Kiss B."/>
            <person name="Hess J."/>
            <person name="Varga T."/>
            <person name="Slot J."/>
            <person name="Riley R."/>
            <person name="Boka B."/>
            <person name="Rigling D."/>
            <person name="Barry K."/>
            <person name="Lee J."/>
            <person name="Mihaltcheva S."/>
            <person name="LaButti K."/>
            <person name="Lipzen A."/>
            <person name="Waldron R."/>
            <person name="Moloney N.M."/>
            <person name="Sperisen C."/>
            <person name="Kredics L."/>
            <person name="Vagvoelgyi C."/>
            <person name="Patrignani A."/>
            <person name="Fitzpatrick D."/>
            <person name="Nagy I."/>
            <person name="Doyle S."/>
            <person name="Anderson J.B."/>
            <person name="Grigoriev I.V."/>
            <person name="Gueldener U."/>
            <person name="Muensterkoetter M."/>
            <person name="Nagy L.G."/>
        </authorList>
    </citation>
    <scope>NUCLEOTIDE SEQUENCE [LARGE SCALE GENOMIC DNA]</scope>
    <source>
        <strain evidence="5">Ar21-2</strain>
    </source>
</reference>